<evidence type="ECO:0000313" key="4">
    <source>
        <dbReference type="Proteomes" id="UP000239494"/>
    </source>
</evidence>
<proteinExistence type="inferred from homology"/>
<dbReference type="InterPro" id="IPR036928">
    <property type="entry name" value="AS_sf"/>
</dbReference>
<feature type="domain" description="Amidase" evidence="2">
    <location>
        <begin position="23"/>
        <end position="433"/>
    </location>
</feature>
<dbReference type="PROSITE" id="PS00571">
    <property type="entry name" value="AMIDASES"/>
    <property type="match status" value="1"/>
</dbReference>
<dbReference type="SUPFAM" id="SSF75304">
    <property type="entry name" value="Amidase signature (AS) enzymes"/>
    <property type="match status" value="1"/>
</dbReference>
<reference evidence="3 4" key="1">
    <citation type="submission" date="2018-03" db="EMBL/GenBank/DDBJ databases">
        <title>Genomic Encyclopedia of Archaeal and Bacterial Type Strains, Phase II (KMG-II): from individual species to whole genera.</title>
        <authorList>
            <person name="Goeker M."/>
        </authorList>
    </citation>
    <scope>NUCLEOTIDE SEQUENCE [LARGE SCALE GENOMIC DNA]</scope>
    <source>
        <strain evidence="3 4">DSM 44720</strain>
    </source>
</reference>
<comment type="caution">
    <text evidence="3">The sequence shown here is derived from an EMBL/GenBank/DDBJ whole genome shotgun (WGS) entry which is preliminary data.</text>
</comment>
<comment type="similarity">
    <text evidence="1">Belongs to the amidase family.</text>
</comment>
<accession>A0A2T0SVR0</accession>
<evidence type="ECO:0000256" key="1">
    <source>
        <dbReference type="ARBA" id="ARBA00009199"/>
    </source>
</evidence>
<protein>
    <submittedName>
        <fullName evidence="3">Amidase</fullName>
    </submittedName>
</protein>
<dbReference type="PANTHER" id="PTHR11895:SF7">
    <property type="entry name" value="GLUTAMYL-TRNA(GLN) AMIDOTRANSFERASE SUBUNIT A, MITOCHONDRIAL"/>
    <property type="match status" value="1"/>
</dbReference>
<dbReference type="RefSeq" id="WP_106191857.1">
    <property type="nucleotide sequence ID" value="NZ_PVTF01000010.1"/>
</dbReference>
<organism evidence="3 4">
    <name type="scientific">Umezawaea tangerina</name>
    <dbReference type="NCBI Taxonomy" id="84725"/>
    <lineage>
        <taxon>Bacteria</taxon>
        <taxon>Bacillati</taxon>
        <taxon>Actinomycetota</taxon>
        <taxon>Actinomycetes</taxon>
        <taxon>Pseudonocardiales</taxon>
        <taxon>Pseudonocardiaceae</taxon>
        <taxon>Umezawaea</taxon>
    </lineage>
</organism>
<dbReference type="Pfam" id="PF01425">
    <property type="entry name" value="Amidase"/>
    <property type="match status" value="1"/>
</dbReference>
<evidence type="ECO:0000259" key="2">
    <source>
        <dbReference type="Pfam" id="PF01425"/>
    </source>
</evidence>
<dbReference type="InterPro" id="IPR023631">
    <property type="entry name" value="Amidase_dom"/>
</dbReference>
<dbReference type="AlphaFoldDB" id="A0A2T0SVR0"/>
<dbReference type="PANTHER" id="PTHR11895">
    <property type="entry name" value="TRANSAMIDASE"/>
    <property type="match status" value="1"/>
</dbReference>
<dbReference type="OrthoDB" id="182039at2"/>
<sequence>MPWEASAVETGRRVRAGEVSAVEVVEAHLARIAEVNPVVNALAEVFADDAREQARHVRDGPLAGVPFSVKDNLDVAGKATTHGVARFRDLVRPVDAPPVARLRAAGAIPIGHANLPTLTVRGMHTASELHGHTANPWDGAKTPGGSSGGDAVAVATGMALLGLGNDSGGSLRIPAMFTGVCGLKPSTGRYAADHRFGADDPPLASQVIPVDGPLARSVADLRVVHEVLCGADVRDPRAVPVPVTGPPVPRRVGLVADPSAHPDVRAALDAAAGTLSDNGHDVEEVLPPRMAEALDAYSGLIMTEFARTWPVVRDLLGTGASRYLELSMRRREPADLAGYLALTGVRQGIRRAWGELLDDRPLLLGPVSTVPSFAPDQESRDEEEFDRYSRAIALCSVTSLVGVPAVAVPTGLVDGFPMGVQVIGRMYREDTCLDAAELVERTVAPGGAGGPW</sequence>
<gene>
    <name evidence="3" type="ORF">CLV43_110307</name>
</gene>
<dbReference type="GO" id="GO:0003824">
    <property type="term" value="F:catalytic activity"/>
    <property type="evidence" value="ECO:0007669"/>
    <property type="project" value="InterPro"/>
</dbReference>
<dbReference type="Proteomes" id="UP000239494">
    <property type="component" value="Unassembled WGS sequence"/>
</dbReference>
<name>A0A2T0SVR0_9PSEU</name>
<evidence type="ECO:0000313" key="3">
    <source>
        <dbReference type="EMBL" id="PRY37495.1"/>
    </source>
</evidence>
<dbReference type="InterPro" id="IPR020556">
    <property type="entry name" value="Amidase_CS"/>
</dbReference>
<dbReference type="Gene3D" id="3.90.1300.10">
    <property type="entry name" value="Amidase signature (AS) domain"/>
    <property type="match status" value="1"/>
</dbReference>
<dbReference type="EMBL" id="PVTF01000010">
    <property type="protein sequence ID" value="PRY37495.1"/>
    <property type="molecule type" value="Genomic_DNA"/>
</dbReference>
<dbReference type="InterPro" id="IPR000120">
    <property type="entry name" value="Amidase"/>
</dbReference>
<keyword evidence="4" id="KW-1185">Reference proteome</keyword>